<dbReference type="InterPro" id="IPR036259">
    <property type="entry name" value="MFS_trans_sf"/>
</dbReference>
<evidence type="ECO:0000256" key="1">
    <source>
        <dbReference type="ARBA" id="ARBA00004141"/>
    </source>
</evidence>
<feature type="transmembrane region" description="Helical" evidence="6">
    <location>
        <begin position="363"/>
        <end position="381"/>
    </location>
</feature>
<evidence type="ECO:0000256" key="6">
    <source>
        <dbReference type="SAM" id="Phobius"/>
    </source>
</evidence>
<dbReference type="PROSITE" id="PS50850">
    <property type="entry name" value="MFS"/>
    <property type="match status" value="1"/>
</dbReference>
<dbReference type="Pfam" id="PF07690">
    <property type="entry name" value="MFS_1"/>
    <property type="match status" value="1"/>
</dbReference>
<comment type="caution">
    <text evidence="8">The sequence shown here is derived from an EMBL/GenBank/DDBJ whole genome shotgun (WGS) entry which is preliminary data.</text>
</comment>
<evidence type="ECO:0000256" key="3">
    <source>
        <dbReference type="ARBA" id="ARBA00022692"/>
    </source>
</evidence>
<feature type="transmembrane region" description="Helical" evidence="6">
    <location>
        <begin position="278"/>
        <end position="297"/>
    </location>
</feature>
<feature type="transmembrane region" description="Helical" evidence="6">
    <location>
        <begin position="174"/>
        <end position="196"/>
    </location>
</feature>
<feature type="transmembrane region" description="Helical" evidence="6">
    <location>
        <begin position="106"/>
        <end position="131"/>
    </location>
</feature>
<dbReference type="PANTHER" id="PTHR43791:SF36">
    <property type="entry name" value="TRANSPORTER, PUTATIVE (AFU_ORTHOLOGUE AFUA_6G08340)-RELATED"/>
    <property type="match status" value="1"/>
</dbReference>
<keyword evidence="4 6" id="KW-1133">Transmembrane helix</keyword>
<keyword evidence="2" id="KW-0813">Transport</keyword>
<evidence type="ECO:0000313" key="8">
    <source>
        <dbReference type="EMBL" id="MFM0719437.1"/>
    </source>
</evidence>
<feature type="transmembrane region" description="Helical" evidence="6">
    <location>
        <begin position="50"/>
        <end position="73"/>
    </location>
</feature>
<feature type="transmembrane region" description="Helical" evidence="6">
    <location>
        <begin position="12"/>
        <end position="28"/>
    </location>
</feature>
<keyword evidence="3 6" id="KW-0812">Transmembrane</keyword>
<feature type="transmembrane region" description="Helical" evidence="6">
    <location>
        <begin position="309"/>
        <end position="330"/>
    </location>
</feature>
<accession>A0ABW9EK51</accession>
<evidence type="ECO:0000256" key="4">
    <source>
        <dbReference type="ARBA" id="ARBA00022989"/>
    </source>
</evidence>
<dbReference type="RefSeq" id="WP_408145316.1">
    <property type="nucleotide sequence ID" value="NZ_JAQQCL010000020.1"/>
</dbReference>
<gene>
    <name evidence="8" type="ORF">PQQ73_24215</name>
</gene>
<proteinExistence type="predicted"/>
<comment type="subcellular location">
    <subcellularLocation>
        <location evidence="1">Membrane</location>
        <topology evidence="1">Multi-pass membrane protein</topology>
    </subcellularLocation>
</comment>
<keyword evidence="5 6" id="KW-0472">Membrane</keyword>
<feature type="transmembrane region" description="Helical" evidence="6">
    <location>
        <begin position="143"/>
        <end position="162"/>
    </location>
</feature>
<name>A0ABW9EK51_9BURK</name>
<keyword evidence="9" id="KW-1185">Reference proteome</keyword>
<evidence type="ECO:0000259" key="7">
    <source>
        <dbReference type="PROSITE" id="PS50850"/>
    </source>
</evidence>
<dbReference type="Gene3D" id="1.20.1250.20">
    <property type="entry name" value="MFS general substrate transporter like domains"/>
    <property type="match status" value="2"/>
</dbReference>
<dbReference type="PANTHER" id="PTHR43791">
    <property type="entry name" value="PERMEASE-RELATED"/>
    <property type="match status" value="1"/>
</dbReference>
<dbReference type="InterPro" id="IPR011701">
    <property type="entry name" value="MFS"/>
</dbReference>
<protein>
    <submittedName>
        <fullName evidence="8">MFS transporter</fullName>
    </submittedName>
</protein>
<feature type="transmembrane region" description="Helical" evidence="6">
    <location>
        <begin position="401"/>
        <end position="422"/>
    </location>
</feature>
<feature type="transmembrane region" description="Helical" evidence="6">
    <location>
        <begin position="336"/>
        <end position="356"/>
    </location>
</feature>
<dbReference type="SUPFAM" id="SSF103473">
    <property type="entry name" value="MFS general substrate transporter"/>
    <property type="match status" value="1"/>
</dbReference>
<dbReference type="CDD" id="cd17319">
    <property type="entry name" value="MFS_ExuT_GudP_like"/>
    <property type="match status" value="1"/>
</dbReference>
<dbReference type="Proteomes" id="UP001629392">
    <property type="component" value="Unassembled WGS sequence"/>
</dbReference>
<sequence>MRTDAEVMNKVIWRIVPLIFVLFIANSIDRVNVSFAALQMNTELGFSPRIYGFGVGMFFVSYLLFQIPVALFAKRVGVRLCLGLMSIAWGLSATGMALVHSPTEFYVLRFILGLTEAGFAPVTLYFYSIWIPARYRARVTSKNTIAIAVSIVIGAPLSGWLMTSTHTLGGLSGWRWMFIAEGCVPVLLGLFTLYYLPNSPREAKWLSADEKSRLVAQLESESAPGASAAERVSSLPRTVGSVRVWACAGAWFALTMGVYGVIFWLPQAIKHLSNFGDFTVAIFAAIPWFVAGIAMWLNARHSDRRAERLWHVVLPTVIGALGLAGSVSVAAGAMGYAMLLLGLIGLGAAQAVFWAIPMDFMKGAAAAGGFAFINLCGNLAGLVGPNVIGWIRQSTGSFSNVAYFLAVVLLLGALLLAVAMLPRRAGMAAQSR</sequence>
<feature type="domain" description="Major facilitator superfamily (MFS) profile" evidence="7">
    <location>
        <begin position="15"/>
        <end position="424"/>
    </location>
</feature>
<evidence type="ECO:0000256" key="5">
    <source>
        <dbReference type="ARBA" id="ARBA00023136"/>
    </source>
</evidence>
<feature type="transmembrane region" description="Helical" evidence="6">
    <location>
        <begin position="244"/>
        <end position="266"/>
    </location>
</feature>
<reference evidence="8 9" key="1">
    <citation type="journal article" date="2024" name="Chem. Sci.">
        <title>Discovery of megapolipeptins by genome mining of a Burkholderiales bacteria collection.</title>
        <authorList>
            <person name="Paulo B.S."/>
            <person name="Recchia M.J.J."/>
            <person name="Lee S."/>
            <person name="Fergusson C.H."/>
            <person name="Romanowski S.B."/>
            <person name="Hernandez A."/>
            <person name="Krull N."/>
            <person name="Liu D.Y."/>
            <person name="Cavanagh H."/>
            <person name="Bos A."/>
            <person name="Gray C.A."/>
            <person name="Murphy B.T."/>
            <person name="Linington R.G."/>
            <person name="Eustaquio A.S."/>
        </authorList>
    </citation>
    <scope>NUCLEOTIDE SEQUENCE [LARGE SCALE GENOMIC DNA]</scope>
    <source>
        <strain evidence="8 9">RL17-350-BIC-E</strain>
    </source>
</reference>
<feature type="transmembrane region" description="Helical" evidence="6">
    <location>
        <begin position="80"/>
        <end position="100"/>
    </location>
</feature>
<evidence type="ECO:0000256" key="2">
    <source>
        <dbReference type="ARBA" id="ARBA00022448"/>
    </source>
</evidence>
<dbReference type="EMBL" id="JAQQCL010000020">
    <property type="protein sequence ID" value="MFM0719437.1"/>
    <property type="molecule type" value="Genomic_DNA"/>
</dbReference>
<evidence type="ECO:0000313" key="9">
    <source>
        <dbReference type="Proteomes" id="UP001629392"/>
    </source>
</evidence>
<organism evidence="8 9">
    <name type="scientific">Paraburkholderia strydomiana</name>
    <dbReference type="NCBI Taxonomy" id="1245417"/>
    <lineage>
        <taxon>Bacteria</taxon>
        <taxon>Pseudomonadati</taxon>
        <taxon>Pseudomonadota</taxon>
        <taxon>Betaproteobacteria</taxon>
        <taxon>Burkholderiales</taxon>
        <taxon>Burkholderiaceae</taxon>
        <taxon>Paraburkholderia</taxon>
    </lineage>
</organism>
<dbReference type="InterPro" id="IPR020846">
    <property type="entry name" value="MFS_dom"/>
</dbReference>